<dbReference type="SMART" id="SM00448">
    <property type="entry name" value="REC"/>
    <property type="match status" value="2"/>
</dbReference>
<evidence type="ECO:0000256" key="6">
    <source>
        <dbReference type="ARBA" id="ARBA00023012"/>
    </source>
</evidence>
<dbReference type="Gene3D" id="1.10.287.130">
    <property type="match status" value="1"/>
</dbReference>
<dbReference type="Proteomes" id="UP000624279">
    <property type="component" value="Unassembled WGS sequence"/>
</dbReference>
<organism evidence="12 13">
    <name type="scientific">Undibacterium flavidum</name>
    <dbReference type="NCBI Taxonomy" id="2762297"/>
    <lineage>
        <taxon>Bacteria</taxon>
        <taxon>Pseudomonadati</taxon>
        <taxon>Pseudomonadota</taxon>
        <taxon>Betaproteobacteria</taxon>
        <taxon>Burkholderiales</taxon>
        <taxon>Oxalobacteraceae</taxon>
        <taxon>Undibacterium</taxon>
    </lineage>
</organism>
<reference evidence="12 13" key="1">
    <citation type="submission" date="2020-08" db="EMBL/GenBank/DDBJ databases">
        <title>Novel species isolated from subtropical streams in China.</title>
        <authorList>
            <person name="Lu H."/>
        </authorList>
    </citation>
    <scope>NUCLEOTIDE SEQUENCE [LARGE SCALE GENOMIC DNA]</scope>
    <source>
        <strain evidence="12 13">LX15W</strain>
    </source>
</reference>
<keyword evidence="9" id="KW-1133">Transmembrane helix</keyword>
<dbReference type="SUPFAM" id="SSF47384">
    <property type="entry name" value="Homodimeric domain of signal transducing histidine kinase"/>
    <property type="match status" value="1"/>
</dbReference>
<name>A0ABR6Y7U6_9BURK</name>
<feature type="modified residue" description="4-aspartylphosphate" evidence="7">
    <location>
        <position position="1201"/>
    </location>
</feature>
<dbReference type="InterPro" id="IPR024478">
    <property type="entry name" value="HlyB_4HB_MCP"/>
</dbReference>
<evidence type="ECO:0000256" key="9">
    <source>
        <dbReference type="SAM" id="Phobius"/>
    </source>
</evidence>
<dbReference type="InterPro" id="IPR011006">
    <property type="entry name" value="CheY-like_superfamily"/>
</dbReference>
<dbReference type="SMART" id="SM00387">
    <property type="entry name" value="HATPase_c"/>
    <property type="match status" value="1"/>
</dbReference>
<keyword evidence="9" id="KW-0812">Transmembrane</keyword>
<dbReference type="InterPro" id="IPR003661">
    <property type="entry name" value="HisK_dim/P_dom"/>
</dbReference>
<dbReference type="Pfam" id="PF13185">
    <property type="entry name" value="GAF_2"/>
    <property type="match status" value="1"/>
</dbReference>
<dbReference type="EC" id="2.7.13.3" evidence="2"/>
<keyword evidence="5" id="KW-0418">Kinase</keyword>
<feature type="modified residue" description="4-aspartylphosphate" evidence="7">
    <location>
        <position position="913"/>
    </location>
</feature>
<dbReference type="SUPFAM" id="SSF55874">
    <property type="entry name" value="ATPase domain of HSP90 chaperone/DNA topoisomerase II/histidine kinase"/>
    <property type="match status" value="1"/>
</dbReference>
<feature type="region of interest" description="Disordered" evidence="8">
    <location>
        <begin position="513"/>
        <end position="539"/>
    </location>
</feature>
<keyword evidence="4" id="KW-0808">Transferase</keyword>
<keyword evidence="9" id="KW-0472">Membrane</keyword>
<dbReference type="InterPro" id="IPR004358">
    <property type="entry name" value="Sig_transdc_His_kin-like_C"/>
</dbReference>
<comment type="catalytic activity">
    <reaction evidence="1">
        <text>ATP + protein L-histidine = ADP + protein N-phospho-L-histidine.</text>
        <dbReference type="EC" id="2.7.13.3"/>
    </reaction>
</comment>
<dbReference type="SUPFAM" id="SSF55781">
    <property type="entry name" value="GAF domain-like"/>
    <property type="match status" value="1"/>
</dbReference>
<dbReference type="Gene3D" id="3.40.50.2300">
    <property type="match status" value="2"/>
</dbReference>
<dbReference type="Gene3D" id="3.30.565.10">
    <property type="entry name" value="Histidine kinase-like ATPase, C-terminal domain"/>
    <property type="match status" value="1"/>
</dbReference>
<evidence type="ECO:0000256" key="7">
    <source>
        <dbReference type="PROSITE-ProRule" id="PRU00169"/>
    </source>
</evidence>
<dbReference type="InterPro" id="IPR036890">
    <property type="entry name" value="HATPase_C_sf"/>
</dbReference>
<gene>
    <name evidence="12" type="ORF">H8K55_03790</name>
</gene>
<dbReference type="Gene3D" id="3.30.450.40">
    <property type="match status" value="1"/>
</dbReference>
<dbReference type="PANTHER" id="PTHR45339:SF1">
    <property type="entry name" value="HYBRID SIGNAL TRANSDUCTION HISTIDINE KINASE J"/>
    <property type="match status" value="1"/>
</dbReference>
<evidence type="ECO:0000256" key="4">
    <source>
        <dbReference type="ARBA" id="ARBA00022679"/>
    </source>
</evidence>
<feature type="transmembrane region" description="Helical" evidence="9">
    <location>
        <begin position="7"/>
        <end position="29"/>
    </location>
</feature>
<dbReference type="EMBL" id="JACOGA010000003">
    <property type="protein sequence ID" value="MBC3872698.1"/>
    <property type="molecule type" value="Genomic_DNA"/>
</dbReference>
<evidence type="ECO:0000256" key="1">
    <source>
        <dbReference type="ARBA" id="ARBA00000085"/>
    </source>
</evidence>
<dbReference type="InterPro" id="IPR003018">
    <property type="entry name" value="GAF"/>
</dbReference>
<evidence type="ECO:0000313" key="12">
    <source>
        <dbReference type="EMBL" id="MBC3872698.1"/>
    </source>
</evidence>
<dbReference type="InterPro" id="IPR036097">
    <property type="entry name" value="HisK_dim/P_sf"/>
</dbReference>
<feature type="compositionally biased region" description="Low complexity" evidence="8">
    <location>
        <begin position="513"/>
        <end position="529"/>
    </location>
</feature>
<dbReference type="SMART" id="SM00388">
    <property type="entry name" value="HisKA"/>
    <property type="match status" value="1"/>
</dbReference>
<dbReference type="InterPro" id="IPR001789">
    <property type="entry name" value="Sig_transdc_resp-reg_receiver"/>
</dbReference>
<keyword evidence="6" id="KW-0902">Two-component regulatory system</keyword>
<dbReference type="PANTHER" id="PTHR45339">
    <property type="entry name" value="HYBRID SIGNAL TRANSDUCTION HISTIDINE KINASE J"/>
    <property type="match status" value="1"/>
</dbReference>
<protein>
    <recommendedName>
        <fullName evidence="2">histidine kinase</fullName>
        <ecNumber evidence="2">2.7.13.3</ecNumber>
    </recommendedName>
</protein>
<dbReference type="CDD" id="cd06225">
    <property type="entry name" value="HAMP"/>
    <property type="match status" value="1"/>
</dbReference>
<feature type="compositionally biased region" description="Polar residues" evidence="8">
    <location>
        <begin position="828"/>
        <end position="844"/>
    </location>
</feature>
<proteinExistence type="predicted"/>
<evidence type="ECO:0000256" key="2">
    <source>
        <dbReference type="ARBA" id="ARBA00012438"/>
    </source>
</evidence>
<sequence length="1278" mass="141146">MTVARRMMVLTGVIVLGIMIVTGSLLYMLERVYNSANAGNTNVVPSLVILDEMREGILQTRIQLRSHVLNNDPAAMYEIERKLDFYQKQTEQQLKAYEFNGCGGVSCFVDETDANYIRQIKLVWDQYQATLQPIIAESRRGAAGTEKSRALIAEIKTSELEKKISALIDEHILYNIDLARKNSDGSALTKTNAFIISSILGFILIISVLILGNMTRRSILKILGGEPAVANNIVKRIADGNLHSTQDLQDAAPGSLLASVKKMAGNLEALASQADTVGRGDLSVEVHARSEHDRLGHAFKNMVNLLRIASQEDQQRNWLKDGINQLNQQLTGDLSSQQMVDIAISTLGRYLGAGRGVLYIWRSHEEKLDLLGSYMYSERSESCHLPGHQPGNQSNKQFQLGEGAVGQVARERKPIILTTINQDGAPIVTGTSSVQPLFTYTYPLLREDTLLGVIELASVDPYDEVQLSFLGSAVETIASFLYVAEQQNNIRELLGVAEKAELEARTQSEYLQQANSQMEEQQQQLQQQSEELRQTNAQMQEQQRLLEQNNESLRTAQAETAAKAKQLEQAGQYKSEFLANMSHELRTPLNAIILLSKMMMKNADGTLIEEDVKRAEVIHRSGRDLLGLINDVLDLSKIEAGRMDLSFSAIGSADFLQNLSDTFTPLSQERGVAFVIDDQFNDEIVTDQDKLAQILRNLLSNAFKFTKKGQVKLSLSYREQDPLPLHIEVSDSGIGIPADRQEAIFEAFRQADGSTSREFGGTGLGLTISLRIAQLLGGTIKLHSIAGHGSTFSLCLPRVPESLPLPTAAATSTSTTMQLAHRAGALSSAGSQSTSTPAIQSDDPNAQLAASADDRNNLQLGDKVILLIDDDYDFGLAVITINRRQHYKTLLATNGADGLVLAKKYRPTGILLDLGLPDMHGIDLLHEFKTTQELAAIPVYIVSASDRTEIHEQRDIVGYLQKPVNREQLVEAEKNLLAAVLEQRLEQRSDAILVLANGGICANEIQQLFAQAHKTSSTKMRDWTNTPMIDDKGDSLNAVLAEDAWSLCIIDLTNRSIDQGISLAKQVQNSHPKLALLFFSSASLIEEDELRLRPYTDSIIVKAPRSPERLLDNIERFLSNIKQTQSKLHATGKVHELQKINGGQQKSLEKIHILVVDDDLRNLFVITQALEQNGAKVDTAVNGRQALEMLEKNPVDLVFMDIMMPEMDGFKTIEAVRATPHIAHTRIVALTAKAMLQDRQKIIEVGANDYLSKPVDYDDLIRVAIQWSSTGSSTLTSP</sequence>
<keyword evidence="3 7" id="KW-0597">Phosphoprotein</keyword>
<feature type="domain" description="Response regulatory" evidence="11">
    <location>
        <begin position="1152"/>
        <end position="1268"/>
    </location>
</feature>
<evidence type="ECO:0000256" key="5">
    <source>
        <dbReference type="ARBA" id="ARBA00022777"/>
    </source>
</evidence>
<dbReference type="CDD" id="cd17546">
    <property type="entry name" value="REC_hyHK_CKI1_RcsC-like"/>
    <property type="match status" value="1"/>
</dbReference>
<dbReference type="PRINTS" id="PR00344">
    <property type="entry name" value="BCTRLSENSOR"/>
</dbReference>
<dbReference type="RefSeq" id="WP_186940706.1">
    <property type="nucleotide sequence ID" value="NZ_JACOGA010000003.1"/>
</dbReference>
<evidence type="ECO:0000259" key="11">
    <source>
        <dbReference type="PROSITE" id="PS50110"/>
    </source>
</evidence>
<comment type="caution">
    <text evidence="12">The sequence shown here is derived from an EMBL/GenBank/DDBJ whole genome shotgun (WGS) entry which is preliminary data.</text>
</comment>
<feature type="transmembrane region" description="Helical" evidence="9">
    <location>
        <begin position="193"/>
        <end position="212"/>
    </location>
</feature>
<evidence type="ECO:0000256" key="3">
    <source>
        <dbReference type="ARBA" id="ARBA00022553"/>
    </source>
</evidence>
<evidence type="ECO:0000259" key="10">
    <source>
        <dbReference type="PROSITE" id="PS50109"/>
    </source>
</evidence>
<dbReference type="PROSITE" id="PS50110">
    <property type="entry name" value="RESPONSE_REGULATORY"/>
    <property type="match status" value="2"/>
</dbReference>
<dbReference type="Pfam" id="PF00072">
    <property type="entry name" value="Response_reg"/>
    <property type="match status" value="2"/>
</dbReference>
<dbReference type="InterPro" id="IPR005467">
    <property type="entry name" value="His_kinase_dom"/>
</dbReference>
<accession>A0ABR6Y7U6</accession>
<dbReference type="InterPro" id="IPR029016">
    <property type="entry name" value="GAF-like_dom_sf"/>
</dbReference>
<evidence type="ECO:0000313" key="13">
    <source>
        <dbReference type="Proteomes" id="UP000624279"/>
    </source>
</evidence>
<dbReference type="Pfam" id="PF00512">
    <property type="entry name" value="HisKA"/>
    <property type="match status" value="1"/>
</dbReference>
<evidence type="ECO:0000256" key="8">
    <source>
        <dbReference type="SAM" id="MobiDB-lite"/>
    </source>
</evidence>
<keyword evidence="13" id="KW-1185">Reference proteome</keyword>
<feature type="domain" description="Histidine kinase" evidence="10">
    <location>
        <begin position="580"/>
        <end position="800"/>
    </location>
</feature>
<dbReference type="InterPro" id="IPR003594">
    <property type="entry name" value="HATPase_dom"/>
</dbReference>
<dbReference type="Pfam" id="PF12729">
    <property type="entry name" value="4HB_MCP_1"/>
    <property type="match status" value="1"/>
</dbReference>
<dbReference type="SUPFAM" id="SSF52172">
    <property type="entry name" value="CheY-like"/>
    <property type="match status" value="2"/>
</dbReference>
<dbReference type="PROSITE" id="PS50109">
    <property type="entry name" value="HIS_KIN"/>
    <property type="match status" value="1"/>
</dbReference>
<dbReference type="CDD" id="cd16922">
    <property type="entry name" value="HATPase_EvgS-ArcB-TorS-like"/>
    <property type="match status" value="1"/>
</dbReference>
<dbReference type="CDD" id="cd00156">
    <property type="entry name" value="REC"/>
    <property type="match status" value="1"/>
</dbReference>
<feature type="region of interest" description="Disordered" evidence="8">
    <location>
        <begin position="823"/>
        <end position="847"/>
    </location>
</feature>
<dbReference type="CDD" id="cd00082">
    <property type="entry name" value="HisKA"/>
    <property type="match status" value="1"/>
</dbReference>
<feature type="domain" description="Response regulatory" evidence="11">
    <location>
        <begin position="864"/>
        <end position="977"/>
    </location>
</feature>
<dbReference type="SMART" id="SM00065">
    <property type="entry name" value="GAF"/>
    <property type="match status" value="1"/>
</dbReference>
<dbReference type="Pfam" id="PF02518">
    <property type="entry name" value="HATPase_c"/>
    <property type="match status" value="1"/>
</dbReference>